<name>A0ABU9PVC0_9BURK</name>
<keyword evidence="5 6" id="KW-0472">Membrane</keyword>
<feature type="transmembrane region" description="Helical" evidence="6">
    <location>
        <begin position="7"/>
        <end position="29"/>
    </location>
</feature>
<feature type="transmembrane region" description="Helical" evidence="6">
    <location>
        <begin position="70"/>
        <end position="91"/>
    </location>
</feature>
<dbReference type="Proteomes" id="UP001495910">
    <property type="component" value="Unassembled WGS sequence"/>
</dbReference>
<accession>A0ABU9PVC0</accession>
<dbReference type="PANTHER" id="PTHR38459:SF1">
    <property type="entry name" value="PROPHAGE BACTOPRENOL-LINKED GLUCOSE TRANSLOCASE HOMOLOG"/>
    <property type="match status" value="1"/>
</dbReference>
<dbReference type="PROSITE" id="PS51257">
    <property type="entry name" value="PROKAR_LIPOPROTEIN"/>
    <property type="match status" value="1"/>
</dbReference>
<dbReference type="RefSeq" id="WP_342829433.1">
    <property type="nucleotide sequence ID" value="NZ_JBANDC010000006.1"/>
</dbReference>
<feature type="transmembrane region" description="Helical" evidence="6">
    <location>
        <begin position="97"/>
        <end position="121"/>
    </location>
</feature>
<dbReference type="Pfam" id="PF04138">
    <property type="entry name" value="GtrA_DPMS_TM"/>
    <property type="match status" value="1"/>
</dbReference>
<comment type="subcellular location">
    <subcellularLocation>
        <location evidence="1">Membrane</location>
        <topology evidence="1">Multi-pass membrane protein</topology>
    </subcellularLocation>
</comment>
<evidence type="ECO:0000313" key="9">
    <source>
        <dbReference type="Proteomes" id="UP001495910"/>
    </source>
</evidence>
<comment type="caution">
    <text evidence="8">The sequence shown here is derived from an EMBL/GenBank/DDBJ whole genome shotgun (WGS) entry which is preliminary data.</text>
</comment>
<reference evidence="8 9" key="1">
    <citation type="submission" date="2024-02" db="EMBL/GenBank/DDBJ databases">
        <title>Draft genome sequence of Collimonas sp. strain H4R21, an effective mineral-weathering bacterial strain isolated from the beech rhizosphere.</title>
        <authorList>
            <person name="Morin E."/>
            <person name="Uroz S."/>
            <person name="Leveau J.H.J."/>
            <person name="Kumar R."/>
            <person name="Rey M.W."/>
            <person name="Pham J."/>
        </authorList>
    </citation>
    <scope>NUCLEOTIDE SEQUENCE [LARGE SCALE GENOMIC DNA]</scope>
    <source>
        <strain evidence="8 9">H4R21</strain>
    </source>
</reference>
<sequence>MHRFRRFLIYAAAGGVGTACQYAVLILLVQGGLSGPVPASAAGALAGAIVNYGLNYWVTFKSQAGHLQTASRFGLIAAAGIALNTGLMHLLTVQLALNYLLAQIFSSAAVLVLTYSANTLWTFGSKRPRDKDVSHRSRHDD</sequence>
<evidence type="ECO:0000256" key="5">
    <source>
        <dbReference type="ARBA" id="ARBA00023136"/>
    </source>
</evidence>
<gene>
    <name evidence="8" type="ORF">V8G57_11105</name>
</gene>
<dbReference type="PANTHER" id="PTHR38459">
    <property type="entry name" value="PROPHAGE BACTOPRENOL-LINKED GLUCOSE TRANSLOCASE HOMOLOG"/>
    <property type="match status" value="1"/>
</dbReference>
<dbReference type="EMBL" id="JBANDC010000006">
    <property type="protein sequence ID" value="MEM4987936.1"/>
    <property type="molecule type" value="Genomic_DNA"/>
</dbReference>
<dbReference type="InterPro" id="IPR007267">
    <property type="entry name" value="GtrA_DPMS_TM"/>
</dbReference>
<keyword evidence="9" id="KW-1185">Reference proteome</keyword>
<keyword evidence="3 6" id="KW-0812">Transmembrane</keyword>
<feature type="domain" description="GtrA/DPMS transmembrane" evidence="7">
    <location>
        <begin position="10"/>
        <end position="123"/>
    </location>
</feature>
<protein>
    <submittedName>
        <fullName evidence="8">GtrA family protein</fullName>
    </submittedName>
</protein>
<evidence type="ECO:0000259" key="7">
    <source>
        <dbReference type="Pfam" id="PF04138"/>
    </source>
</evidence>
<evidence type="ECO:0000256" key="6">
    <source>
        <dbReference type="SAM" id="Phobius"/>
    </source>
</evidence>
<comment type="similarity">
    <text evidence="2">Belongs to the GtrA family.</text>
</comment>
<proteinExistence type="inferred from homology"/>
<dbReference type="InterPro" id="IPR051401">
    <property type="entry name" value="GtrA_CellWall_Glycosyl"/>
</dbReference>
<feature type="transmembrane region" description="Helical" evidence="6">
    <location>
        <begin position="41"/>
        <end position="58"/>
    </location>
</feature>
<keyword evidence="4 6" id="KW-1133">Transmembrane helix</keyword>
<evidence type="ECO:0000256" key="2">
    <source>
        <dbReference type="ARBA" id="ARBA00009399"/>
    </source>
</evidence>
<evidence type="ECO:0000313" key="8">
    <source>
        <dbReference type="EMBL" id="MEM4987936.1"/>
    </source>
</evidence>
<evidence type="ECO:0000256" key="4">
    <source>
        <dbReference type="ARBA" id="ARBA00022989"/>
    </source>
</evidence>
<organism evidence="8 9">
    <name type="scientific">Collimonas rhizosphaerae</name>
    <dbReference type="NCBI Taxonomy" id="3126357"/>
    <lineage>
        <taxon>Bacteria</taxon>
        <taxon>Pseudomonadati</taxon>
        <taxon>Pseudomonadota</taxon>
        <taxon>Betaproteobacteria</taxon>
        <taxon>Burkholderiales</taxon>
        <taxon>Oxalobacteraceae</taxon>
        <taxon>Collimonas</taxon>
    </lineage>
</organism>
<evidence type="ECO:0000256" key="3">
    <source>
        <dbReference type="ARBA" id="ARBA00022692"/>
    </source>
</evidence>
<evidence type="ECO:0000256" key="1">
    <source>
        <dbReference type="ARBA" id="ARBA00004141"/>
    </source>
</evidence>